<dbReference type="RefSeq" id="WP_072160727.1">
    <property type="nucleotide sequence ID" value="NZ_CP159837.1"/>
</dbReference>
<evidence type="ECO:0000256" key="5">
    <source>
        <dbReference type="ARBA" id="ARBA00022989"/>
    </source>
</evidence>
<dbReference type="Pfam" id="PF05115">
    <property type="entry name" value="PetL"/>
    <property type="match status" value="1"/>
</dbReference>
<keyword evidence="7 10" id="KW-0472">Membrane</keyword>
<evidence type="ECO:0000256" key="1">
    <source>
        <dbReference type="ARBA" id="ARBA00004167"/>
    </source>
</evidence>
<evidence type="ECO:0000256" key="7">
    <source>
        <dbReference type="ARBA" id="ARBA00023136"/>
    </source>
</evidence>
<feature type="transmembrane region" description="Helical" evidence="10">
    <location>
        <begin position="6"/>
        <end position="27"/>
    </location>
</feature>
<evidence type="ECO:0000256" key="2">
    <source>
        <dbReference type="ARBA" id="ARBA00022448"/>
    </source>
</evidence>
<dbReference type="InterPro" id="IPR007802">
    <property type="entry name" value="Cyt_b6/f_cplx_su6"/>
</dbReference>
<evidence type="ECO:0000256" key="10">
    <source>
        <dbReference type="SAM" id="Phobius"/>
    </source>
</evidence>
<evidence type="ECO:0000256" key="6">
    <source>
        <dbReference type="ARBA" id="ARBA00023078"/>
    </source>
</evidence>
<dbReference type="EMBL" id="CP159837">
    <property type="protein sequence ID" value="XCM38308.1"/>
    <property type="molecule type" value="Genomic_DNA"/>
</dbReference>
<proteinExistence type="predicted"/>
<keyword evidence="2" id="KW-0813">Transport</keyword>
<gene>
    <name evidence="11" type="ORF">ABWT76_001145</name>
</gene>
<protein>
    <submittedName>
        <fullName evidence="11">Cytochrome b6-f complex subunit PetL</fullName>
    </submittedName>
</protein>
<dbReference type="AlphaFoldDB" id="A0AAU8JGG8"/>
<sequence length="33" mass="3433">MTAAGAVTYFTLLGGAFVTALVLFFGLRAVKLI</sequence>
<dbReference type="GO" id="GO:0016020">
    <property type="term" value="C:membrane"/>
    <property type="evidence" value="ECO:0007669"/>
    <property type="project" value="UniProtKB-SubCell"/>
</dbReference>
<keyword evidence="3 10" id="KW-0812">Transmembrane</keyword>
<evidence type="ECO:0000313" key="11">
    <source>
        <dbReference type="EMBL" id="XCM38308.1"/>
    </source>
</evidence>
<dbReference type="GO" id="GO:0009055">
    <property type="term" value="F:electron transfer activity"/>
    <property type="evidence" value="ECO:0007669"/>
    <property type="project" value="InterPro"/>
</dbReference>
<organism evidence="11">
    <name type="scientific">Planktothricoides raciborskii GIHE-MW2</name>
    <dbReference type="NCBI Taxonomy" id="2792601"/>
    <lineage>
        <taxon>Bacteria</taxon>
        <taxon>Bacillati</taxon>
        <taxon>Cyanobacteriota</taxon>
        <taxon>Cyanophyceae</taxon>
        <taxon>Oscillatoriophycideae</taxon>
        <taxon>Oscillatoriales</taxon>
        <taxon>Oscillatoriaceae</taxon>
        <taxon>Planktothricoides</taxon>
    </lineage>
</organism>
<comment type="function">
    <text evidence="8">Component of the cytochrome b6-f complex, which mediates electron transfer between photosystem II (PSII) and photosystem I (PSI), cyclic electron flow around PSI, and state transitions. PetL is important for photoautotrophic growth as well as for electron transfer efficiency and stability of the cytochrome b6-f complex.</text>
</comment>
<keyword evidence="4" id="KW-0249">Electron transport</keyword>
<comment type="subunit">
    <text evidence="9">The 4 large subunits of the cytochrome b6-f complex are cytochrome b6, subunit IV (17 kDa polypeptide, PetD), cytochrome f and the Rieske protein, while the 4 small subunits are PetG, PetL, PetM and PetN. The complex functions as a dimer.</text>
</comment>
<evidence type="ECO:0000256" key="9">
    <source>
        <dbReference type="ARBA" id="ARBA00025834"/>
    </source>
</evidence>
<reference evidence="11" key="1">
    <citation type="submission" date="2024-07" db="EMBL/GenBank/DDBJ databases">
        <authorList>
            <person name="Kim Y.J."/>
            <person name="Jeong J.Y."/>
        </authorList>
    </citation>
    <scope>NUCLEOTIDE SEQUENCE</scope>
    <source>
        <strain evidence="11">GIHE-MW2</strain>
    </source>
</reference>
<evidence type="ECO:0000256" key="3">
    <source>
        <dbReference type="ARBA" id="ARBA00022692"/>
    </source>
</evidence>
<name>A0AAU8JGG8_9CYAN</name>
<accession>A0AAU8JGG8</accession>
<evidence type="ECO:0000256" key="8">
    <source>
        <dbReference type="ARBA" id="ARBA00025197"/>
    </source>
</evidence>
<keyword evidence="6" id="KW-0793">Thylakoid</keyword>
<keyword evidence="5 10" id="KW-1133">Transmembrane helix</keyword>
<dbReference type="GO" id="GO:0009512">
    <property type="term" value="C:cytochrome b6f complex"/>
    <property type="evidence" value="ECO:0007669"/>
    <property type="project" value="InterPro"/>
</dbReference>
<evidence type="ECO:0000256" key="4">
    <source>
        <dbReference type="ARBA" id="ARBA00022982"/>
    </source>
</evidence>
<comment type="subcellular location">
    <subcellularLocation>
        <location evidence="1">Membrane</location>
        <topology evidence="1">Single-pass membrane protein</topology>
    </subcellularLocation>
</comment>